<dbReference type="InterPro" id="IPR036865">
    <property type="entry name" value="CRAL-TRIO_dom_sf"/>
</dbReference>
<accession>A0A226DL57</accession>
<dbReference type="AlphaFoldDB" id="A0A226DL57"/>
<dbReference type="InterPro" id="IPR051064">
    <property type="entry name" value="SEC14/CRAL-TRIO_domain"/>
</dbReference>
<organism evidence="3 4">
    <name type="scientific">Folsomia candida</name>
    <name type="common">Springtail</name>
    <dbReference type="NCBI Taxonomy" id="158441"/>
    <lineage>
        <taxon>Eukaryota</taxon>
        <taxon>Metazoa</taxon>
        <taxon>Ecdysozoa</taxon>
        <taxon>Arthropoda</taxon>
        <taxon>Hexapoda</taxon>
        <taxon>Collembola</taxon>
        <taxon>Entomobryomorpha</taxon>
        <taxon>Isotomoidea</taxon>
        <taxon>Isotomidae</taxon>
        <taxon>Proisotominae</taxon>
        <taxon>Folsomia</taxon>
    </lineage>
</organism>
<comment type="caution">
    <text evidence="3">The sequence shown here is derived from an EMBL/GenBank/DDBJ whole genome shotgun (WGS) entry which is preliminary data.</text>
</comment>
<evidence type="ECO:0000313" key="3">
    <source>
        <dbReference type="EMBL" id="OXA44946.1"/>
    </source>
</evidence>
<feature type="signal peptide" evidence="1">
    <location>
        <begin position="1"/>
        <end position="23"/>
    </location>
</feature>
<dbReference type="CDD" id="cd00170">
    <property type="entry name" value="SEC14"/>
    <property type="match status" value="1"/>
</dbReference>
<dbReference type="PANTHER" id="PTHR23324">
    <property type="entry name" value="SEC14 RELATED PROTEIN"/>
    <property type="match status" value="1"/>
</dbReference>
<dbReference type="Pfam" id="PF00650">
    <property type="entry name" value="CRAL_TRIO"/>
    <property type="match status" value="1"/>
</dbReference>
<evidence type="ECO:0000259" key="2">
    <source>
        <dbReference type="PROSITE" id="PS50191"/>
    </source>
</evidence>
<dbReference type="InterPro" id="IPR001251">
    <property type="entry name" value="CRAL-TRIO_dom"/>
</dbReference>
<dbReference type="SMART" id="SM00516">
    <property type="entry name" value="SEC14"/>
    <property type="match status" value="1"/>
</dbReference>
<dbReference type="SUPFAM" id="SSF52087">
    <property type="entry name" value="CRAL/TRIO domain"/>
    <property type="match status" value="1"/>
</dbReference>
<dbReference type="Gene3D" id="3.40.525.10">
    <property type="entry name" value="CRAL-TRIO lipid binding domain"/>
    <property type="match status" value="1"/>
</dbReference>
<feature type="domain" description="CRAL-TRIO" evidence="2">
    <location>
        <begin position="96"/>
        <end position="275"/>
    </location>
</feature>
<dbReference type="GO" id="GO:0005737">
    <property type="term" value="C:cytoplasm"/>
    <property type="evidence" value="ECO:0007669"/>
    <property type="project" value="TreeGrafter"/>
</dbReference>
<dbReference type="OrthoDB" id="75724at2759"/>
<protein>
    <recommendedName>
        <fullName evidence="2">CRAL-TRIO domain-containing protein</fullName>
    </recommendedName>
</protein>
<evidence type="ECO:0000256" key="1">
    <source>
        <dbReference type="SAM" id="SignalP"/>
    </source>
</evidence>
<dbReference type="Proteomes" id="UP000198287">
    <property type="component" value="Unassembled WGS sequence"/>
</dbReference>
<keyword evidence="4" id="KW-1185">Reference proteome</keyword>
<dbReference type="PRINTS" id="PR00180">
    <property type="entry name" value="CRETINALDHBP"/>
</dbReference>
<dbReference type="PROSITE" id="PS50191">
    <property type="entry name" value="CRAL_TRIO"/>
    <property type="match status" value="1"/>
</dbReference>
<proteinExistence type="predicted"/>
<dbReference type="SUPFAM" id="SSF46938">
    <property type="entry name" value="CRAL/TRIO N-terminal domain"/>
    <property type="match status" value="1"/>
</dbReference>
<dbReference type="EMBL" id="LNIX01000018">
    <property type="protein sequence ID" value="OXA44946.1"/>
    <property type="molecule type" value="Genomic_DNA"/>
</dbReference>
<sequence length="323" mass="37083">MWSIYALSLSLFSQFLFLPMCEGLSFQEFITVNVAQKAGLELLSKRLRDKLPHDYMKKDIYLLRFLRDSDFDVDAAEARIKSFVDWRAKHNIDNVLREEFPEYDAEYRVIREGCDKGGNPVISLPIGDWDLRRIVIAGKSKRFVRYVQKILEEGTGFLRWGQEEGFNMTQATILFDLKGVNLVTHVCGGCIPMYLELLSFSQTYYSGFAHKIHVLYAPDFSLSLWDLYKNLLTSSVAKLLEIHGTQKHLFAKELSREIDPSQLTQRYGGNKIEGVDLSTMRSAGPPAFLANPFSLKLKEKNITDFCGIDWPKIENIIADSFHK</sequence>
<evidence type="ECO:0000313" key="4">
    <source>
        <dbReference type="Proteomes" id="UP000198287"/>
    </source>
</evidence>
<gene>
    <name evidence="3" type="ORF">Fcan01_20118</name>
</gene>
<keyword evidence="1" id="KW-0732">Signal</keyword>
<feature type="chain" id="PRO_5012872515" description="CRAL-TRIO domain-containing protein" evidence="1">
    <location>
        <begin position="24"/>
        <end position="323"/>
    </location>
</feature>
<reference evidence="3 4" key="1">
    <citation type="submission" date="2015-12" db="EMBL/GenBank/DDBJ databases">
        <title>The genome of Folsomia candida.</title>
        <authorList>
            <person name="Faddeeva A."/>
            <person name="Derks M.F."/>
            <person name="Anvar Y."/>
            <person name="Smit S."/>
            <person name="Van Straalen N."/>
            <person name="Roelofs D."/>
        </authorList>
    </citation>
    <scope>NUCLEOTIDE SEQUENCE [LARGE SCALE GENOMIC DNA]</scope>
    <source>
        <strain evidence="3 4">VU population</strain>
        <tissue evidence="3">Whole body</tissue>
    </source>
</reference>
<dbReference type="PANTHER" id="PTHR23324:SF83">
    <property type="entry name" value="SEC14-LIKE PROTEIN 2"/>
    <property type="match status" value="1"/>
</dbReference>
<dbReference type="InterPro" id="IPR036273">
    <property type="entry name" value="CRAL/TRIO_N_dom_sf"/>
</dbReference>
<name>A0A226DL57_FOLCA</name>